<reference evidence="2 3" key="1">
    <citation type="journal article" date="2021" name="BMC Genomics">
        <title>Telomere-to-telomere genome assembly of asparaginase-producing Trichoderma simmonsii.</title>
        <authorList>
            <person name="Chung D."/>
            <person name="Kwon Y.M."/>
            <person name="Yang Y."/>
        </authorList>
    </citation>
    <scope>NUCLEOTIDE SEQUENCE [LARGE SCALE GENOMIC DNA]</scope>
    <source>
        <strain evidence="2 3">GH-Sj1</strain>
    </source>
</reference>
<dbReference type="EMBL" id="CP075866">
    <property type="protein sequence ID" value="QYS98233.1"/>
    <property type="molecule type" value="Genomic_DNA"/>
</dbReference>
<organism evidence="2 3">
    <name type="scientific">Trichoderma simmonsii</name>
    <dbReference type="NCBI Taxonomy" id="1491479"/>
    <lineage>
        <taxon>Eukaryota</taxon>
        <taxon>Fungi</taxon>
        <taxon>Dikarya</taxon>
        <taxon>Ascomycota</taxon>
        <taxon>Pezizomycotina</taxon>
        <taxon>Sordariomycetes</taxon>
        <taxon>Hypocreomycetidae</taxon>
        <taxon>Hypocreales</taxon>
        <taxon>Hypocreaceae</taxon>
        <taxon>Trichoderma</taxon>
    </lineage>
</organism>
<keyword evidence="3" id="KW-1185">Reference proteome</keyword>
<feature type="chain" id="PRO_5034524559" evidence="1">
    <location>
        <begin position="36"/>
        <end position="131"/>
    </location>
</feature>
<dbReference type="AlphaFoldDB" id="A0A8G0LBL5"/>
<sequence>MDGCLFKARGGEPISTVQLCLSVCLCICQLPLQLGQHPGWTCGGVSQPVAFHPSLLSEEARGRALRLVRFHAANNGGPLSEIDDLIRQNRRPTFSWRCRRDPSWHLVGQLFFTFLLYEARTSTWTATLPFV</sequence>
<evidence type="ECO:0000256" key="1">
    <source>
        <dbReference type="SAM" id="SignalP"/>
    </source>
</evidence>
<keyword evidence="1" id="KW-0732">Signal</keyword>
<evidence type="ECO:0000313" key="2">
    <source>
        <dbReference type="EMBL" id="QYS98233.1"/>
    </source>
</evidence>
<proteinExistence type="predicted"/>
<protein>
    <submittedName>
        <fullName evidence="2">Uncharacterized protein</fullName>
    </submittedName>
</protein>
<dbReference type="Proteomes" id="UP000826661">
    <property type="component" value="Chromosome III"/>
</dbReference>
<gene>
    <name evidence="2" type="ORF">H0G86_005420</name>
</gene>
<evidence type="ECO:0000313" key="3">
    <source>
        <dbReference type="Proteomes" id="UP000826661"/>
    </source>
</evidence>
<feature type="signal peptide" evidence="1">
    <location>
        <begin position="1"/>
        <end position="35"/>
    </location>
</feature>
<name>A0A8G0LBL5_9HYPO</name>
<accession>A0A8G0LBL5</accession>